<proteinExistence type="predicted"/>
<sequence length="126" mass="15053">MQASKDFRRIVFRLTLTTEKNLTKKLDIWYEKYEDFLNEKTPSKTTGKLSYTHPKIRSAYRSLRTHLPYLFTYKKHKNLYIQNTTNSLEGGVFSHMKNMVSLHRGLNKSLKLKLVNFYLVNYLKKV</sequence>
<protein>
    <submittedName>
        <fullName evidence="1">Transposase</fullName>
    </submittedName>
</protein>
<dbReference type="EMBL" id="CACVAW010000002">
    <property type="protein sequence ID" value="CAA6800166.1"/>
    <property type="molecule type" value="Genomic_DNA"/>
</dbReference>
<dbReference type="AlphaFoldDB" id="A0A6S6S706"/>
<evidence type="ECO:0000313" key="1">
    <source>
        <dbReference type="EMBL" id="CAA6800166.1"/>
    </source>
</evidence>
<accession>A0A6S6S706</accession>
<reference evidence="1" key="1">
    <citation type="submission" date="2020-01" db="EMBL/GenBank/DDBJ databases">
        <authorList>
            <person name="Meier V. D."/>
            <person name="Meier V D."/>
        </authorList>
    </citation>
    <scope>NUCLEOTIDE SEQUENCE</scope>
    <source>
        <strain evidence="1">HLG_WM_MAG_12</strain>
    </source>
</reference>
<gene>
    <name evidence="1" type="ORF">HELGO_WM10653</name>
</gene>
<organism evidence="1">
    <name type="scientific">uncultured Campylobacterales bacterium</name>
    <dbReference type="NCBI Taxonomy" id="352960"/>
    <lineage>
        <taxon>Bacteria</taxon>
        <taxon>Pseudomonadati</taxon>
        <taxon>Campylobacterota</taxon>
        <taxon>Epsilonproteobacteria</taxon>
        <taxon>Campylobacterales</taxon>
        <taxon>environmental samples</taxon>
    </lineage>
</organism>
<name>A0A6S6S706_9BACT</name>